<dbReference type="Proteomes" id="UP000016660">
    <property type="component" value="Unassembled WGS sequence"/>
</dbReference>
<protein>
    <submittedName>
        <fullName evidence="1">Uncharacterized protein</fullName>
    </submittedName>
</protein>
<evidence type="ECO:0000313" key="2">
    <source>
        <dbReference type="Proteomes" id="UP000016660"/>
    </source>
</evidence>
<gene>
    <name evidence="1" type="ORF">HMPREF0653_00939</name>
</gene>
<comment type="caution">
    <text evidence="1">The sequence shown here is derived from an EMBL/GenBank/DDBJ whole genome shotgun (WGS) entry which is preliminary data.</text>
</comment>
<sequence length="87" mass="10596">MYLLYRKTQIQMRHLTDEHKAKLSRSVKRTKSFFSDERKEQIKAKQRNTIATKEAILKIWEIVTKNEKIQEMIIKEINKYNKDNNNK</sequence>
<name>A0ABP2Y8G2_9BACT</name>
<reference evidence="1 2" key="1">
    <citation type="submission" date="2013-06" db="EMBL/GenBank/DDBJ databases">
        <authorList>
            <person name="Weinstock G."/>
            <person name="Sodergren E."/>
            <person name="Lobos E.A."/>
            <person name="Fulton L."/>
            <person name="Fulton R."/>
            <person name="Courtney L."/>
            <person name="Fronick C."/>
            <person name="O'Laughlin M."/>
            <person name="Godfrey J."/>
            <person name="Wilson R.M."/>
            <person name="Miner T."/>
            <person name="Farmer C."/>
            <person name="Delehaunty K."/>
            <person name="Cordes M."/>
            <person name="Minx P."/>
            <person name="Tomlinson C."/>
            <person name="Chen J."/>
            <person name="Wollam A."/>
            <person name="Pepin K.H."/>
            <person name="Bhonagiri V."/>
            <person name="Zhang X."/>
            <person name="Warren W."/>
            <person name="Mitreva M."/>
            <person name="Mardis E.R."/>
            <person name="Wilson R.K."/>
        </authorList>
    </citation>
    <scope>NUCLEOTIDE SEQUENCE [LARGE SCALE GENOMIC DNA]</scope>
    <source>
        <strain evidence="1 2">ATCC 29426</strain>
    </source>
</reference>
<accession>A0ABP2Y8G2</accession>
<proteinExistence type="predicted"/>
<evidence type="ECO:0000313" key="1">
    <source>
        <dbReference type="EMBL" id="ERJ78581.1"/>
    </source>
</evidence>
<organism evidence="1 2">
    <name type="scientific">Prevotella disiens JCM 6334 = ATCC 29426</name>
    <dbReference type="NCBI Taxonomy" id="1235811"/>
    <lineage>
        <taxon>Bacteria</taxon>
        <taxon>Pseudomonadati</taxon>
        <taxon>Bacteroidota</taxon>
        <taxon>Bacteroidia</taxon>
        <taxon>Bacteroidales</taxon>
        <taxon>Prevotellaceae</taxon>
        <taxon>Prevotella</taxon>
    </lineage>
</organism>
<dbReference type="EMBL" id="AWUY01000067">
    <property type="protein sequence ID" value="ERJ78581.1"/>
    <property type="molecule type" value="Genomic_DNA"/>
</dbReference>
<keyword evidence="2" id="KW-1185">Reference proteome</keyword>